<proteinExistence type="inferred from homology"/>
<comment type="similarity">
    <text evidence="1">Belongs to the TMEM53 family.</text>
</comment>
<keyword evidence="3" id="KW-1133">Transmembrane helix</keyword>
<accession>A0A4R0RUX7</accession>
<comment type="caution">
    <text evidence="8">The sequence shown here is derived from an EMBL/GenBank/DDBJ whole genome shotgun (WGS) entry which is preliminary data.</text>
</comment>
<dbReference type="EMBL" id="RWJN01000092">
    <property type="protein sequence ID" value="TCD67588.1"/>
    <property type="molecule type" value="Genomic_DNA"/>
</dbReference>
<keyword evidence="2" id="KW-0812">Transmembrane</keyword>
<feature type="region of interest" description="Disordered" evidence="7">
    <location>
        <begin position="1"/>
        <end position="26"/>
    </location>
</feature>
<keyword evidence="9" id="KW-1185">Reference proteome</keyword>
<keyword evidence="5" id="KW-0539">Nucleus</keyword>
<protein>
    <recommendedName>
        <fullName evidence="10">Transmembrane protein 53</fullName>
    </recommendedName>
</protein>
<comment type="subcellular location">
    <subcellularLocation>
        <location evidence="6">Nucleus outer membrane</location>
        <topology evidence="6">Single-pass membrane protein</topology>
    </subcellularLocation>
</comment>
<keyword evidence="4" id="KW-0472">Membrane</keyword>
<gene>
    <name evidence="8" type="ORF">EIP91_012218</name>
</gene>
<evidence type="ECO:0000256" key="4">
    <source>
        <dbReference type="ARBA" id="ARBA00023136"/>
    </source>
</evidence>
<dbReference type="InterPro" id="IPR029058">
    <property type="entry name" value="AB_hydrolase_fold"/>
</dbReference>
<evidence type="ECO:0000313" key="8">
    <source>
        <dbReference type="EMBL" id="TCD67588.1"/>
    </source>
</evidence>
<evidence type="ECO:0000256" key="7">
    <source>
        <dbReference type="SAM" id="MobiDB-lite"/>
    </source>
</evidence>
<reference evidence="8 9" key="1">
    <citation type="submission" date="2018-11" db="EMBL/GenBank/DDBJ databases">
        <title>Genome assembly of Steccherinum ochraceum LE-BIN_3174, the white-rot fungus of the Steccherinaceae family (The Residual Polyporoid clade, Polyporales, Basidiomycota).</title>
        <authorList>
            <person name="Fedorova T.V."/>
            <person name="Glazunova O.A."/>
            <person name="Landesman E.O."/>
            <person name="Moiseenko K.V."/>
            <person name="Psurtseva N.V."/>
            <person name="Savinova O.S."/>
            <person name="Shakhova N.V."/>
            <person name="Tyazhelova T.V."/>
            <person name="Vasina D.V."/>
        </authorList>
    </citation>
    <scope>NUCLEOTIDE SEQUENCE [LARGE SCALE GENOMIC DNA]</scope>
    <source>
        <strain evidence="8 9">LE-BIN_3174</strain>
    </source>
</reference>
<evidence type="ECO:0000256" key="1">
    <source>
        <dbReference type="ARBA" id="ARBA00007387"/>
    </source>
</evidence>
<dbReference type="PANTHER" id="PTHR12265">
    <property type="entry name" value="TRANSMEMBRANE PROTEIN 53"/>
    <property type="match status" value="1"/>
</dbReference>
<dbReference type="InterPro" id="IPR008547">
    <property type="entry name" value="DUF829_TMEM53"/>
</dbReference>
<sequence length="310" mass="33670">MATSTPSGEATPLLGAGTPPRVSPTQVSEDVYVLRPAKDSLGQPEDPRVILICGWMDAKLRALLSYMTKYNAIYPGATQILVLSRQAATWASKANNLKALEPAADLLKGFGLSEGTSPNTLVHVFSNGGGFQLMHLAEVLHQTPFSASESAAPSAGCLILDSVPGDASLRSSLRAFTAPIKFLPMKLLAYIPLTMAWCVLVGLTRITGKPDPIASLRQFLNQHNFLPWFTARAPRVYIYSEEDLIVPSTAIEEHIAETKQKHGFPVTAEVFPRSPHVAHARTDPDRYWSIVRNTWIEALKTKASTATPSP</sequence>
<evidence type="ECO:0000256" key="5">
    <source>
        <dbReference type="ARBA" id="ARBA00023242"/>
    </source>
</evidence>
<dbReference type="Proteomes" id="UP000292702">
    <property type="component" value="Unassembled WGS sequence"/>
</dbReference>
<dbReference type="AlphaFoldDB" id="A0A4R0RUX7"/>
<evidence type="ECO:0000256" key="6">
    <source>
        <dbReference type="ARBA" id="ARBA00034303"/>
    </source>
</evidence>
<evidence type="ECO:0008006" key="10">
    <source>
        <dbReference type="Google" id="ProtNLM"/>
    </source>
</evidence>
<evidence type="ECO:0000256" key="3">
    <source>
        <dbReference type="ARBA" id="ARBA00022989"/>
    </source>
</evidence>
<dbReference type="OrthoDB" id="77878at2759"/>
<dbReference type="SUPFAM" id="SSF53474">
    <property type="entry name" value="alpha/beta-Hydrolases"/>
    <property type="match status" value="1"/>
</dbReference>
<evidence type="ECO:0000256" key="2">
    <source>
        <dbReference type="ARBA" id="ARBA00022692"/>
    </source>
</evidence>
<organism evidence="8 9">
    <name type="scientific">Steccherinum ochraceum</name>
    <dbReference type="NCBI Taxonomy" id="92696"/>
    <lineage>
        <taxon>Eukaryota</taxon>
        <taxon>Fungi</taxon>
        <taxon>Dikarya</taxon>
        <taxon>Basidiomycota</taxon>
        <taxon>Agaricomycotina</taxon>
        <taxon>Agaricomycetes</taxon>
        <taxon>Polyporales</taxon>
        <taxon>Steccherinaceae</taxon>
        <taxon>Steccherinum</taxon>
    </lineage>
</organism>
<name>A0A4R0RUX7_9APHY</name>
<dbReference type="PANTHER" id="PTHR12265:SF30">
    <property type="entry name" value="TRANSMEMBRANE PROTEIN 53"/>
    <property type="match status" value="1"/>
</dbReference>
<dbReference type="GO" id="GO:0005640">
    <property type="term" value="C:nuclear outer membrane"/>
    <property type="evidence" value="ECO:0007669"/>
    <property type="project" value="UniProtKB-SubCell"/>
</dbReference>
<evidence type="ECO:0000313" key="9">
    <source>
        <dbReference type="Proteomes" id="UP000292702"/>
    </source>
</evidence>
<dbReference type="Pfam" id="PF05705">
    <property type="entry name" value="DUF829"/>
    <property type="match status" value="1"/>
</dbReference>